<keyword evidence="4" id="KW-0574">Periplasm</keyword>
<dbReference type="OrthoDB" id="9813777at2"/>
<protein>
    <submittedName>
        <fullName evidence="5">Spermidine/putrescine ABC transporter substrate-binding protein</fullName>
    </submittedName>
</protein>
<dbReference type="GO" id="GO:0015846">
    <property type="term" value="P:polyamine transport"/>
    <property type="evidence" value="ECO:0007669"/>
    <property type="project" value="InterPro"/>
</dbReference>
<accession>A0A563E146</accession>
<keyword evidence="3" id="KW-0732">Signal</keyword>
<dbReference type="PRINTS" id="PR00909">
    <property type="entry name" value="SPERMDNBNDNG"/>
</dbReference>
<dbReference type="PANTHER" id="PTHR30222:SF17">
    <property type="entry name" value="SPERMIDINE_PUTRESCINE-BINDING PERIPLASMIC PROTEIN"/>
    <property type="match status" value="1"/>
</dbReference>
<dbReference type="SUPFAM" id="SSF53850">
    <property type="entry name" value="Periplasmic binding protein-like II"/>
    <property type="match status" value="1"/>
</dbReference>
<dbReference type="EMBL" id="VCQV01000013">
    <property type="protein sequence ID" value="TWP36237.1"/>
    <property type="molecule type" value="Genomic_DNA"/>
</dbReference>
<reference evidence="5 6" key="1">
    <citation type="submission" date="2019-05" db="EMBL/GenBank/DDBJ databases">
        <authorList>
            <person name="Lee S.D."/>
        </authorList>
    </citation>
    <scope>NUCLEOTIDE SEQUENCE [LARGE SCALE GENOMIC DNA]</scope>
    <source>
        <strain evidence="5 6">C5-26</strain>
    </source>
</reference>
<dbReference type="PANTHER" id="PTHR30222">
    <property type="entry name" value="SPERMIDINE/PUTRESCINE-BINDING PERIPLASMIC PROTEIN"/>
    <property type="match status" value="1"/>
</dbReference>
<evidence type="ECO:0000256" key="4">
    <source>
        <dbReference type="ARBA" id="ARBA00022764"/>
    </source>
</evidence>
<dbReference type="RefSeq" id="WP_146316832.1">
    <property type="nucleotide sequence ID" value="NZ_VCQV01000013.1"/>
</dbReference>
<evidence type="ECO:0000313" key="5">
    <source>
        <dbReference type="EMBL" id="TWP36237.1"/>
    </source>
</evidence>
<evidence type="ECO:0000256" key="1">
    <source>
        <dbReference type="ARBA" id="ARBA00004418"/>
    </source>
</evidence>
<dbReference type="PROSITE" id="PS51318">
    <property type="entry name" value="TAT"/>
    <property type="match status" value="1"/>
</dbReference>
<keyword evidence="6" id="KW-1185">Reference proteome</keyword>
<sequence length="421" mass="46964">MTPADPPYPRDPSILRGSMQRRYSRRDMLRAAGLLAGTGLLAGCGVAGARAKAAPSDYWSHQKPTKYLDWAQWPLYIDTATVKGKTVHPSLQEFTKETGIQVNYQEVIQDMDSFVGSIRPVLASHQSTGYDLMVLTNGIYLTQMTELNYVIPLDHAMIPNFFRYADATAKNPTFDPGNKFTVPWQSGMTGIAYNPKYVKRPITSFDDLFDPAFKGKVGMMADNQDLPNLALVGIGVDPAKSTEADWRRAAKRLTQQRDEGLVRAYYQQDYIAPLSKGDLWITMAWSGDIFQANASTPGLDLKFVVPEQGAVVWTDNLCIPLYSQNPVSAMKLMNFVYDPKIAAMIAEYVNYFTPVPGAKKYILDDAKAATAKADRTSLEQIADSPLVFPTKAMESKLYRYATLTPEEVPVWNLIFEPVYES</sequence>
<name>A0A563E146_9MICO</name>
<reference evidence="5 6" key="2">
    <citation type="submission" date="2019-08" db="EMBL/GenBank/DDBJ databases">
        <title>Jejuicoccus antrihumi gen. nov., sp. nov., a new member of the family Dermacoccaceae isolated from a cave.</title>
        <authorList>
            <person name="Schumann P."/>
            <person name="Kim I.S."/>
        </authorList>
    </citation>
    <scope>NUCLEOTIDE SEQUENCE [LARGE SCALE GENOMIC DNA]</scope>
    <source>
        <strain evidence="5 6">C5-26</strain>
    </source>
</reference>
<dbReference type="Gene3D" id="3.40.190.10">
    <property type="entry name" value="Periplasmic binding protein-like II"/>
    <property type="match status" value="2"/>
</dbReference>
<proteinExistence type="predicted"/>
<evidence type="ECO:0000313" key="6">
    <source>
        <dbReference type="Proteomes" id="UP000320244"/>
    </source>
</evidence>
<dbReference type="InterPro" id="IPR001188">
    <property type="entry name" value="Sperm_putr-bd"/>
</dbReference>
<comment type="subcellular location">
    <subcellularLocation>
        <location evidence="1">Periplasm</location>
    </subcellularLocation>
</comment>
<comment type="caution">
    <text evidence="5">The sequence shown here is derived from an EMBL/GenBank/DDBJ whole genome shotgun (WGS) entry which is preliminary data.</text>
</comment>
<gene>
    <name evidence="5" type="ORF">FGL98_11115</name>
</gene>
<dbReference type="Proteomes" id="UP000320244">
    <property type="component" value="Unassembled WGS sequence"/>
</dbReference>
<dbReference type="GO" id="GO:0019808">
    <property type="term" value="F:polyamine binding"/>
    <property type="evidence" value="ECO:0007669"/>
    <property type="project" value="InterPro"/>
</dbReference>
<evidence type="ECO:0000256" key="2">
    <source>
        <dbReference type="ARBA" id="ARBA00022448"/>
    </source>
</evidence>
<organism evidence="5 6">
    <name type="scientific">Leekyejoonella antrihumi</name>
    <dbReference type="NCBI Taxonomy" id="1660198"/>
    <lineage>
        <taxon>Bacteria</taxon>
        <taxon>Bacillati</taxon>
        <taxon>Actinomycetota</taxon>
        <taxon>Actinomycetes</taxon>
        <taxon>Micrococcales</taxon>
        <taxon>Dermacoccaceae</taxon>
        <taxon>Leekyejoonella</taxon>
    </lineage>
</organism>
<dbReference type="GO" id="GO:0042597">
    <property type="term" value="C:periplasmic space"/>
    <property type="evidence" value="ECO:0007669"/>
    <property type="project" value="UniProtKB-SubCell"/>
</dbReference>
<evidence type="ECO:0000256" key="3">
    <source>
        <dbReference type="ARBA" id="ARBA00022729"/>
    </source>
</evidence>
<keyword evidence="2" id="KW-0813">Transport</keyword>
<dbReference type="Pfam" id="PF13343">
    <property type="entry name" value="SBP_bac_6"/>
    <property type="match status" value="1"/>
</dbReference>
<dbReference type="InterPro" id="IPR006311">
    <property type="entry name" value="TAT_signal"/>
</dbReference>
<dbReference type="CDD" id="cd13590">
    <property type="entry name" value="PBP2_PotD_PotF_like"/>
    <property type="match status" value="1"/>
</dbReference>
<dbReference type="AlphaFoldDB" id="A0A563E146"/>